<dbReference type="CDD" id="cd07911">
    <property type="entry name" value="RNRR2_Rv0233_like"/>
    <property type="match status" value="1"/>
</dbReference>
<dbReference type="NCBIfam" id="NF006202">
    <property type="entry name" value="PRK08326.1-5"/>
    <property type="match status" value="1"/>
</dbReference>
<dbReference type="InterPro" id="IPR000358">
    <property type="entry name" value="RNR_small_fam"/>
</dbReference>
<dbReference type="Gene3D" id="1.10.620.20">
    <property type="entry name" value="Ribonucleotide Reductase, subunit A"/>
    <property type="match status" value="1"/>
</dbReference>
<evidence type="ECO:0000256" key="10">
    <source>
        <dbReference type="ARBA" id="ARBA00032636"/>
    </source>
</evidence>
<evidence type="ECO:0000256" key="3">
    <source>
        <dbReference type="ARBA" id="ARBA00007873"/>
    </source>
</evidence>
<dbReference type="GO" id="GO:0016491">
    <property type="term" value="F:oxidoreductase activity"/>
    <property type="evidence" value="ECO:0007669"/>
    <property type="project" value="UniProtKB-KW"/>
</dbReference>
<comment type="cofactor">
    <cofactor evidence="2">
        <name>Fe cation</name>
        <dbReference type="ChEBI" id="CHEBI:24875"/>
    </cofactor>
</comment>
<keyword evidence="5" id="KW-0479">Metal-binding</keyword>
<accession>A0A345UP48</accession>
<dbReference type="GO" id="GO:0009263">
    <property type="term" value="P:deoxyribonucleotide biosynthetic process"/>
    <property type="evidence" value="ECO:0007669"/>
    <property type="project" value="InterPro"/>
</dbReference>
<dbReference type="GO" id="GO:0046872">
    <property type="term" value="F:metal ion binding"/>
    <property type="evidence" value="ECO:0007669"/>
    <property type="project" value="UniProtKB-KW"/>
</dbReference>
<evidence type="ECO:0000256" key="4">
    <source>
        <dbReference type="ARBA" id="ARBA00013559"/>
    </source>
</evidence>
<keyword evidence="13" id="KW-1185">Reference proteome</keyword>
<evidence type="ECO:0000256" key="7">
    <source>
        <dbReference type="ARBA" id="ARBA00023004"/>
    </source>
</evidence>
<keyword evidence="8" id="KW-0464">Manganese</keyword>
<evidence type="ECO:0000313" key="12">
    <source>
        <dbReference type="EMBL" id="AXJ02250.1"/>
    </source>
</evidence>
<gene>
    <name evidence="12" type="ORF">CYPRO_3013</name>
</gene>
<dbReference type="NCBIfam" id="NF006200">
    <property type="entry name" value="PRK08326.1-3"/>
    <property type="match status" value="1"/>
</dbReference>
<proteinExistence type="inferred from homology"/>
<keyword evidence="7" id="KW-0408">Iron</keyword>
<evidence type="ECO:0000256" key="5">
    <source>
        <dbReference type="ARBA" id="ARBA00022723"/>
    </source>
</evidence>
<organism evidence="12 13">
    <name type="scientific">Cyclonatronum proteinivorum</name>
    <dbReference type="NCBI Taxonomy" id="1457365"/>
    <lineage>
        <taxon>Bacteria</taxon>
        <taxon>Pseudomonadati</taxon>
        <taxon>Balneolota</taxon>
        <taxon>Balneolia</taxon>
        <taxon>Balneolales</taxon>
        <taxon>Cyclonatronaceae</taxon>
        <taxon>Cyclonatronum</taxon>
    </lineage>
</organism>
<dbReference type="Gene3D" id="3.30.1050.10">
    <property type="entry name" value="SCP2 sterol-binding domain"/>
    <property type="match status" value="1"/>
</dbReference>
<evidence type="ECO:0000256" key="2">
    <source>
        <dbReference type="ARBA" id="ARBA00001962"/>
    </source>
</evidence>
<evidence type="ECO:0000256" key="9">
    <source>
        <dbReference type="ARBA" id="ARBA00031672"/>
    </source>
</evidence>
<evidence type="ECO:0000256" key="8">
    <source>
        <dbReference type="ARBA" id="ARBA00023211"/>
    </source>
</evidence>
<dbReference type="SUPFAM" id="SSF55718">
    <property type="entry name" value="SCP-like"/>
    <property type="match status" value="1"/>
</dbReference>
<dbReference type="Pfam" id="PF00268">
    <property type="entry name" value="Ribonuc_red_sm"/>
    <property type="match status" value="1"/>
</dbReference>
<name>A0A345UP48_9BACT</name>
<dbReference type="InterPro" id="IPR036527">
    <property type="entry name" value="SCP2_sterol-bd_dom_sf"/>
</dbReference>
<protein>
    <recommendedName>
        <fullName evidence="4">R2-like ligand binding oxidase</fullName>
    </recommendedName>
    <alternativeName>
        <fullName evidence="10">Ribonucleotide reductase R2 subunit homolog</fullName>
    </alternativeName>
    <alternativeName>
        <fullName evidence="9">Ribonucleotide reductase small subunit homolog</fullName>
    </alternativeName>
</protein>
<dbReference type="Proteomes" id="UP000254808">
    <property type="component" value="Chromosome"/>
</dbReference>
<comment type="cofactor">
    <cofactor evidence="1">
        <name>Mn(2+)</name>
        <dbReference type="ChEBI" id="CHEBI:29035"/>
    </cofactor>
</comment>
<dbReference type="InterPro" id="IPR012348">
    <property type="entry name" value="RNR-like"/>
</dbReference>
<evidence type="ECO:0000256" key="1">
    <source>
        <dbReference type="ARBA" id="ARBA00001936"/>
    </source>
</evidence>
<evidence type="ECO:0000256" key="11">
    <source>
        <dbReference type="SAM" id="MobiDB-lite"/>
    </source>
</evidence>
<dbReference type="EMBL" id="CP027806">
    <property type="protein sequence ID" value="AXJ02250.1"/>
    <property type="molecule type" value="Genomic_DNA"/>
</dbReference>
<dbReference type="InterPro" id="IPR009078">
    <property type="entry name" value="Ferritin-like_SF"/>
</dbReference>
<comment type="similarity">
    <text evidence="3">Belongs to the ribonucleoside diphosphate reductase small chain family. R2-like ligand binding oxidase subfamily.</text>
</comment>
<dbReference type="AlphaFoldDB" id="A0A345UP48"/>
<dbReference type="RefSeq" id="WP_240644773.1">
    <property type="nucleotide sequence ID" value="NZ_CP027806.1"/>
</dbReference>
<sequence>MTKKDALFSDSWMSSWMRTINASEAYREAGKKWKDAIVLRFDDGLNADGKKHTGFFLDLENGSCKQLRYAGEADLQSAPYILTAPYHIWEKLIRDNKDPLFMIMSGVIRVEKGSMLTLGLQRNAAKALLSAAAEAVAKPDTPYSAEASQAQDPSKTGLSHRKTEKSDGRSSYSTTSRGLDFESIPMQLFQKAKQLGVWNPADIDFSKDRAQWVTFTDTEKDLIFRLTAMFMGGEEAVTLDLLPLIQTLAREGRIEEELFLTSFLWEEAKHTEFFALFLRDVIGKPFDMEHYHGPAYRRLFHGELETALQRLHKDDSPKAQLFASLTYNMIVEGTLAETGYEAYHRMLTEQDMLPGLREGIGLLKRDESRHIAFGLYLIDRLLRENPELRDAFETEAGRLAGLVIDVVDEIFAPYQTMPFKLEKAWFVDFALNQFKKRMKKLFDA</sequence>
<evidence type="ECO:0000256" key="6">
    <source>
        <dbReference type="ARBA" id="ARBA00023002"/>
    </source>
</evidence>
<dbReference type="SUPFAM" id="SSF47240">
    <property type="entry name" value="Ferritin-like"/>
    <property type="match status" value="1"/>
</dbReference>
<feature type="region of interest" description="Disordered" evidence="11">
    <location>
        <begin position="140"/>
        <end position="177"/>
    </location>
</feature>
<dbReference type="KEGG" id="cprv:CYPRO_3013"/>
<reference evidence="12 13" key="1">
    <citation type="submission" date="2018-03" db="EMBL/GenBank/DDBJ databases">
        <title>Phenotypic and genomic properties of Cyclonatronum proteinivorum gen. nov., sp. nov., a haloalkaliphilic bacteroidete from soda lakes possessing Na+-translocating rhodopsin.</title>
        <authorList>
            <person name="Toshchakov S.V."/>
            <person name="Korzhenkov A."/>
            <person name="Samarov N.I."/>
            <person name="Kublanov I.V."/>
            <person name="Muntyan M.S."/>
            <person name="Sorokin D.Y."/>
        </authorList>
    </citation>
    <scope>NUCLEOTIDE SEQUENCE [LARGE SCALE GENOMIC DNA]</scope>
    <source>
        <strain evidence="12 13">Omega</strain>
    </source>
</reference>
<evidence type="ECO:0000313" key="13">
    <source>
        <dbReference type="Proteomes" id="UP000254808"/>
    </source>
</evidence>
<feature type="compositionally biased region" description="Polar residues" evidence="11">
    <location>
        <begin position="146"/>
        <end position="157"/>
    </location>
</feature>
<dbReference type="InterPro" id="IPR033908">
    <property type="entry name" value="R2LOX"/>
</dbReference>
<keyword evidence="6" id="KW-0560">Oxidoreductase</keyword>